<evidence type="ECO:0000256" key="4">
    <source>
        <dbReference type="ARBA" id="ARBA00013143"/>
    </source>
</evidence>
<reference evidence="17 18" key="1">
    <citation type="journal article" date="2018" name="Mol. Biol. Evol.">
        <title>Analysis of the draft genome of the red seaweed Gracilariopsis chorda provides insights into genome size evolution in Rhodophyta.</title>
        <authorList>
            <person name="Lee J."/>
            <person name="Yang E.C."/>
            <person name="Graf L."/>
            <person name="Yang J.H."/>
            <person name="Qiu H."/>
            <person name="Zel Zion U."/>
            <person name="Chan C.X."/>
            <person name="Stephens T.G."/>
            <person name="Weber A.P.M."/>
            <person name="Boo G.H."/>
            <person name="Boo S.M."/>
            <person name="Kim K.M."/>
            <person name="Shin Y."/>
            <person name="Jung M."/>
            <person name="Lee S.J."/>
            <person name="Yim H.S."/>
            <person name="Lee J.H."/>
            <person name="Bhattacharya D."/>
            <person name="Yoon H.S."/>
        </authorList>
    </citation>
    <scope>NUCLEOTIDE SEQUENCE [LARGE SCALE GENOMIC DNA]</scope>
    <source>
        <strain evidence="17 18">SKKU-2015</strain>
        <tissue evidence="17">Whole body</tissue>
    </source>
</reference>
<dbReference type="InterPro" id="IPR045626">
    <property type="entry name" value="PGDH_ASB_dom"/>
</dbReference>
<dbReference type="InterPro" id="IPR036291">
    <property type="entry name" value="NAD(P)-bd_dom_sf"/>
</dbReference>
<dbReference type="UniPathway" id="UPA00135">
    <property type="reaction ID" value="UER00196"/>
</dbReference>
<keyword evidence="7 13" id="KW-0028">Amino-acid biosynthesis</keyword>
<dbReference type="Gene3D" id="3.30.1330.90">
    <property type="entry name" value="D-3-phosphoglycerate dehydrogenase, domain 3"/>
    <property type="match status" value="1"/>
</dbReference>
<dbReference type="InterPro" id="IPR029753">
    <property type="entry name" value="D-isomer_DH_CS"/>
</dbReference>
<dbReference type="OrthoDB" id="298012at2759"/>
<dbReference type="SUPFAM" id="SSF143548">
    <property type="entry name" value="Serine metabolism enzymes domain"/>
    <property type="match status" value="1"/>
</dbReference>
<feature type="domain" description="D-isomer specific 2-hydroxyacid dehydrogenase NAD-binding" evidence="15">
    <location>
        <begin position="122"/>
        <end position="302"/>
    </location>
</feature>
<keyword evidence="10 13" id="KW-0520">NAD</keyword>
<dbReference type="InterPro" id="IPR006236">
    <property type="entry name" value="PGDH"/>
</dbReference>
<dbReference type="SUPFAM" id="SSF51735">
    <property type="entry name" value="NAD(P)-binding Rossmann-fold domains"/>
    <property type="match status" value="1"/>
</dbReference>
<feature type="domain" description="D-3-phosphoglycerate dehydrogenase ASB" evidence="16">
    <location>
        <begin position="346"/>
        <end position="443"/>
    </location>
</feature>
<organism evidence="17 18">
    <name type="scientific">Gracilariopsis chorda</name>
    <dbReference type="NCBI Taxonomy" id="448386"/>
    <lineage>
        <taxon>Eukaryota</taxon>
        <taxon>Rhodophyta</taxon>
        <taxon>Florideophyceae</taxon>
        <taxon>Rhodymeniophycidae</taxon>
        <taxon>Gracilariales</taxon>
        <taxon>Gracilariaceae</taxon>
        <taxon>Gracilariopsis</taxon>
    </lineage>
</organism>
<dbReference type="SUPFAM" id="SSF52283">
    <property type="entry name" value="Formate/glycerate dehydrogenase catalytic domain-like"/>
    <property type="match status" value="1"/>
</dbReference>
<comment type="subunit">
    <text evidence="3">Homotetramer.</text>
</comment>
<evidence type="ECO:0000256" key="6">
    <source>
        <dbReference type="ARBA" id="ARBA00022553"/>
    </source>
</evidence>
<dbReference type="CDD" id="cd12173">
    <property type="entry name" value="PGDH_4"/>
    <property type="match status" value="1"/>
</dbReference>
<dbReference type="PANTHER" id="PTHR42938">
    <property type="entry name" value="FORMATE DEHYDROGENASE 1"/>
    <property type="match status" value="1"/>
</dbReference>
<protein>
    <recommendedName>
        <fullName evidence="5 13">D-3-phosphoglycerate dehydrogenase</fullName>
        <ecNumber evidence="4 13">1.1.1.95</ecNumber>
    </recommendedName>
</protein>
<dbReference type="InterPro" id="IPR029009">
    <property type="entry name" value="ASB_dom_sf"/>
</dbReference>
<dbReference type="Pfam" id="PF02826">
    <property type="entry name" value="2-Hacid_dh_C"/>
    <property type="match status" value="1"/>
</dbReference>
<dbReference type="InterPro" id="IPR045865">
    <property type="entry name" value="ACT-like_dom_sf"/>
</dbReference>
<evidence type="ECO:0000256" key="12">
    <source>
        <dbReference type="ARBA" id="ARBA00048731"/>
    </source>
</evidence>
<evidence type="ECO:0000259" key="14">
    <source>
        <dbReference type="Pfam" id="PF00389"/>
    </source>
</evidence>
<gene>
    <name evidence="17" type="ORF">BWQ96_03361</name>
</gene>
<sequence>MVAVPERVPTSSPPIPGAMSVLLPEKLSDEGISLLSARFNVVKKLDLTPEQLLSEIPHYDAIIIRSGTKMTRQLIEAAPRLKVIGRAGVGVDNIDISTATERGVLVVNAPTGNCVAAAEHTIALLCAATRHISPADKTIKNGGWDRSKYVGVSLVDKTLGVVGLGRIGREVAKRARGLGMHVIASDPFTSEEAAAAIGVTLAPFEQVLAKSDFLTLHIPLIPSTKDMINADAIAKMKHGARIINAARGGVVNETALLEALDSGKIAGAALDCFEFEPPFKYPDSVSAKLVQHPAVLATPHLGASTREAQLDVAVEIATAVRDSLDGDMVATMVNAPNISPESLKSLKPRAALCEALGRLAYYVSGRMLHGEAIVDYFFPDASDDTRLLRAGLIKGLMEPALGVKVTIVNADNIAKNHNLSITETNHYSSVNMDSEVVVTVRNTPPIEGRVTSGNPHVTRIGRFEVDLRLDGIIMAYSQDDRPGQMGLVGTLLGDAGVNISSMTLARDANSSKALVILGLDSRPSEELVKKVENLINDSELRPIVMEF</sequence>
<dbReference type="GO" id="GO:0051287">
    <property type="term" value="F:NAD binding"/>
    <property type="evidence" value="ECO:0007669"/>
    <property type="project" value="UniProtKB-UniRule"/>
</dbReference>
<evidence type="ECO:0000256" key="11">
    <source>
        <dbReference type="ARBA" id="ARBA00023299"/>
    </source>
</evidence>
<dbReference type="EC" id="1.1.1.95" evidence="4 13"/>
<evidence type="ECO:0000256" key="7">
    <source>
        <dbReference type="ARBA" id="ARBA00022605"/>
    </source>
</evidence>
<dbReference type="PROSITE" id="PS00670">
    <property type="entry name" value="D_2_HYDROXYACID_DH_2"/>
    <property type="match status" value="1"/>
</dbReference>
<accession>A0A2V3IXG5</accession>
<evidence type="ECO:0000256" key="2">
    <source>
        <dbReference type="ARBA" id="ARBA00005854"/>
    </source>
</evidence>
<dbReference type="Pfam" id="PF19304">
    <property type="entry name" value="PGDH_inter"/>
    <property type="match status" value="1"/>
</dbReference>
<evidence type="ECO:0000313" key="18">
    <source>
        <dbReference type="Proteomes" id="UP000247409"/>
    </source>
</evidence>
<keyword evidence="6" id="KW-0597">Phosphoprotein</keyword>
<evidence type="ECO:0000256" key="8">
    <source>
        <dbReference type="ARBA" id="ARBA00022990"/>
    </source>
</evidence>
<dbReference type="Gene3D" id="3.40.50.720">
    <property type="entry name" value="NAD(P)-binding Rossmann-like Domain"/>
    <property type="match status" value="2"/>
</dbReference>
<keyword evidence="11 13" id="KW-0718">Serine biosynthesis</keyword>
<dbReference type="PROSITE" id="PS00671">
    <property type="entry name" value="D_2_HYDROXYACID_DH_3"/>
    <property type="match status" value="1"/>
</dbReference>
<dbReference type="InterPro" id="IPR006140">
    <property type="entry name" value="D-isomer_DH_NAD-bd"/>
</dbReference>
<comment type="pathway">
    <text evidence="1 13">Amino-acid biosynthesis; L-serine biosynthesis; L-serine from 3-phospho-D-glycerate: step 1/3.</text>
</comment>
<dbReference type="GO" id="GO:0004617">
    <property type="term" value="F:phosphoglycerate dehydrogenase activity"/>
    <property type="evidence" value="ECO:0007669"/>
    <property type="project" value="UniProtKB-EC"/>
</dbReference>
<dbReference type="NCBIfam" id="TIGR01327">
    <property type="entry name" value="PGDH"/>
    <property type="match status" value="1"/>
</dbReference>
<evidence type="ECO:0000256" key="10">
    <source>
        <dbReference type="ARBA" id="ARBA00023027"/>
    </source>
</evidence>
<dbReference type="FunFam" id="3.40.50.720:FF:000021">
    <property type="entry name" value="D-3-phosphoglycerate dehydrogenase"/>
    <property type="match status" value="1"/>
</dbReference>
<comment type="catalytic activity">
    <reaction evidence="12 13">
        <text>(2R)-3-phosphoglycerate + NAD(+) = 3-phosphooxypyruvate + NADH + H(+)</text>
        <dbReference type="Rhea" id="RHEA:12641"/>
        <dbReference type="ChEBI" id="CHEBI:15378"/>
        <dbReference type="ChEBI" id="CHEBI:18110"/>
        <dbReference type="ChEBI" id="CHEBI:57540"/>
        <dbReference type="ChEBI" id="CHEBI:57945"/>
        <dbReference type="ChEBI" id="CHEBI:58272"/>
        <dbReference type="EC" id="1.1.1.95"/>
    </reaction>
</comment>
<dbReference type="AlphaFoldDB" id="A0A2V3IXG5"/>
<evidence type="ECO:0000256" key="9">
    <source>
        <dbReference type="ARBA" id="ARBA00023002"/>
    </source>
</evidence>
<dbReference type="Pfam" id="PF00389">
    <property type="entry name" value="2-Hacid_dh"/>
    <property type="match status" value="1"/>
</dbReference>
<comment type="similarity">
    <text evidence="2 13">Belongs to the D-isomer specific 2-hydroxyacid dehydrogenase family.</text>
</comment>
<comment type="caution">
    <text evidence="17">The sequence shown here is derived from an EMBL/GenBank/DDBJ whole genome shotgun (WGS) entry which is preliminary data.</text>
</comment>
<dbReference type="Proteomes" id="UP000247409">
    <property type="component" value="Unassembled WGS sequence"/>
</dbReference>
<evidence type="ECO:0000259" key="15">
    <source>
        <dbReference type="Pfam" id="PF02826"/>
    </source>
</evidence>
<dbReference type="GO" id="GO:0006564">
    <property type="term" value="P:L-serine biosynthetic process"/>
    <property type="evidence" value="ECO:0007669"/>
    <property type="project" value="UniProtKB-KW"/>
</dbReference>
<dbReference type="InterPro" id="IPR006139">
    <property type="entry name" value="D-isomer_2_OHA_DH_cat_dom"/>
</dbReference>
<dbReference type="SUPFAM" id="SSF55021">
    <property type="entry name" value="ACT-like"/>
    <property type="match status" value="1"/>
</dbReference>
<name>A0A2V3IXG5_9FLOR</name>
<keyword evidence="8" id="KW-0007">Acetylation</keyword>
<evidence type="ECO:0000313" key="17">
    <source>
        <dbReference type="EMBL" id="PXF46832.1"/>
    </source>
</evidence>
<dbReference type="PANTHER" id="PTHR42938:SF22">
    <property type="entry name" value="D-3-PHOSPHOGLYCERATE DEHYDROGENASE"/>
    <property type="match status" value="1"/>
</dbReference>
<evidence type="ECO:0000259" key="16">
    <source>
        <dbReference type="Pfam" id="PF19304"/>
    </source>
</evidence>
<keyword evidence="9 13" id="KW-0560">Oxidoreductase</keyword>
<proteinExistence type="inferred from homology"/>
<keyword evidence="18" id="KW-1185">Reference proteome</keyword>
<evidence type="ECO:0000256" key="1">
    <source>
        <dbReference type="ARBA" id="ARBA00005216"/>
    </source>
</evidence>
<dbReference type="EMBL" id="NBIV01000032">
    <property type="protein sequence ID" value="PXF46832.1"/>
    <property type="molecule type" value="Genomic_DNA"/>
</dbReference>
<dbReference type="STRING" id="448386.A0A2V3IXG5"/>
<dbReference type="Gene3D" id="3.30.70.260">
    <property type="match status" value="1"/>
</dbReference>
<evidence type="ECO:0000256" key="13">
    <source>
        <dbReference type="RuleBase" id="RU363003"/>
    </source>
</evidence>
<evidence type="ECO:0000256" key="3">
    <source>
        <dbReference type="ARBA" id="ARBA00011881"/>
    </source>
</evidence>
<evidence type="ECO:0000256" key="5">
    <source>
        <dbReference type="ARBA" id="ARBA00021582"/>
    </source>
</evidence>
<feature type="domain" description="D-isomer specific 2-hydroxyacid dehydrogenase catalytic" evidence="14">
    <location>
        <begin position="21"/>
        <end position="334"/>
    </location>
</feature>